<gene>
    <name evidence="2" type="ORF">PV327_010114</name>
</gene>
<protein>
    <submittedName>
        <fullName evidence="2">Uncharacterized protein</fullName>
    </submittedName>
</protein>
<evidence type="ECO:0000256" key="1">
    <source>
        <dbReference type="SAM" id="MobiDB-lite"/>
    </source>
</evidence>
<dbReference type="Proteomes" id="UP001168972">
    <property type="component" value="Unassembled WGS sequence"/>
</dbReference>
<proteinExistence type="predicted"/>
<keyword evidence="3" id="KW-1185">Reference proteome</keyword>
<reference evidence="2" key="1">
    <citation type="journal article" date="2023" name="bioRxiv">
        <title>Scaffold-level genome assemblies of two parasitoid biocontrol wasps reveal the parthenogenesis mechanism and an associated novel virus.</title>
        <authorList>
            <person name="Inwood S."/>
            <person name="Skelly J."/>
            <person name="Guhlin J."/>
            <person name="Harrop T."/>
            <person name="Goldson S."/>
            <person name="Dearden P."/>
        </authorList>
    </citation>
    <scope>NUCLEOTIDE SEQUENCE</scope>
    <source>
        <strain evidence="2">Lincoln</strain>
        <tissue evidence="2">Whole body</tissue>
    </source>
</reference>
<organism evidence="2 3">
    <name type="scientific">Microctonus hyperodae</name>
    <name type="common">Parasitoid wasp</name>
    <dbReference type="NCBI Taxonomy" id="165561"/>
    <lineage>
        <taxon>Eukaryota</taxon>
        <taxon>Metazoa</taxon>
        <taxon>Ecdysozoa</taxon>
        <taxon>Arthropoda</taxon>
        <taxon>Hexapoda</taxon>
        <taxon>Insecta</taxon>
        <taxon>Pterygota</taxon>
        <taxon>Neoptera</taxon>
        <taxon>Endopterygota</taxon>
        <taxon>Hymenoptera</taxon>
        <taxon>Apocrita</taxon>
        <taxon>Ichneumonoidea</taxon>
        <taxon>Braconidae</taxon>
        <taxon>Euphorinae</taxon>
        <taxon>Microctonus</taxon>
    </lineage>
</organism>
<dbReference type="EMBL" id="JAQQBR010000006">
    <property type="protein sequence ID" value="KAK0174330.1"/>
    <property type="molecule type" value="Genomic_DNA"/>
</dbReference>
<evidence type="ECO:0000313" key="3">
    <source>
        <dbReference type="Proteomes" id="UP001168972"/>
    </source>
</evidence>
<reference evidence="2" key="2">
    <citation type="submission" date="2023-03" db="EMBL/GenBank/DDBJ databases">
        <authorList>
            <person name="Inwood S.N."/>
            <person name="Skelly J.G."/>
            <person name="Guhlin J."/>
            <person name="Harrop T.W.R."/>
            <person name="Goldson S.G."/>
            <person name="Dearden P.K."/>
        </authorList>
    </citation>
    <scope>NUCLEOTIDE SEQUENCE</scope>
    <source>
        <strain evidence="2">Lincoln</strain>
        <tissue evidence="2">Whole body</tissue>
    </source>
</reference>
<sequence>MKTQAQEYSHDRRSAGMTPHSSGASGYAERNPLQEREIIEVKEKGLKTFRKSSIKRNDNKIKLLQGLESIVVHDVCRKRYNNEKLIAASLRRGTFQNLLDLNDDWGRAILERLENVNDLVACRCTVQFLHEKIVPSAA</sequence>
<comment type="caution">
    <text evidence="2">The sequence shown here is derived from an EMBL/GenBank/DDBJ whole genome shotgun (WGS) entry which is preliminary data.</text>
</comment>
<dbReference type="AlphaFoldDB" id="A0AA39FR76"/>
<evidence type="ECO:0000313" key="2">
    <source>
        <dbReference type="EMBL" id="KAK0174330.1"/>
    </source>
</evidence>
<feature type="region of interest" description="Disordered" evidence="1">
    <location>
        <begin position="1"/>
        <end position="32"/>
    </location>
</feature>
<name>A0AA39FR76_MICHY</name>
<accession>A0AA39FR76</accession>